<dbReference type="PANTHER" id="PTHR31350">
    <property type="entry name" value="SI:DKEY-261L7.2"/>
    <property type="match status" value="1"/>
</dbReference>
<keyword evidence="3" id="KW-1185">Reference proteome</keyword>
<sequence length="281" mass="32098">MDLKQIFQFKQDPEFSRLLHHDKQIDLTKAALELARDDQPDLVFEHVLIWVRQRACELSGRVALAEDDRALVQCLVQCLAGQHGLGGDTICYHQAEGSYLNHVIESRQGLPISLSLIYMAVGKELGIDIHGVAAPLQFLVRYDAQDGPLFIDPYSKGTIYSEEECLNRLGELGEFPRSVLKRLLQPATHREIIIRMLMNLKRIHEERQDFARAWNVQRRLCALHPLSSTHKKDLAALSFKTQKLGLSVELLENCLKSCPESEQDDLQLMLQKVHTELAQWN</sequence>
<evidence type="ECO:0000313" key="2">
    <source>
        <dbReference type="EMBL" id="QDT18790.1"/>
    </source>
</evidence>
<dbReference type="Pfam" id="PF13369">
    <property type="entry name" value="Transglut_core2"/>
    <property type="match status" value="1"/>
</dbReference>
<accession>A0A517PHD0</accession>
<dbReference type="PANTHER" id="PTHR31350:SF21">
    <property type="entry name" value="F-BOX ONLY PROTEIN 21"/>
    <property type="match status" value="1"/>
</dbReference>
<dbReference type="AlphaFoldDB" id="A0A517PHD0"/>
<reference evidence="2 3" key="1">
    <citation type="submission" date="2019-02" db="EMBL/GenBank/DDBJ databases">
        <title>Deep-cultivation of Planctomycetes and their phenomic and genomic characterization uncovers novel biology.</title>
        <authorList>
            <person name="Wiegand S."/>
            <person name="Jogler M."/>
            <person name="Boedeker C."/>
            <person name="Pinto D."/>
            <person name="Vollmers J."/>
            <person name="Rivas-Marin E."/>
            <person name="Kohn T."/>
            <person name="Peeters S.H."/>
            <person name="Heuer A."/>
            <person name="Rast P."/>
            <person name="Oberbeckmann S."/>
            <person name="Bunk B."/>
            <person name="Jeske O."/>
            <person name="Meyerdierks A."/>
            <person name="Storesund J.E."/>
            <person name="Kallscheuer N."/>
            <person name="Luecker S."/>
            <person name="Lage O.M."/>
            <person name="Pohl T."/>
            <person name="Merkel B.J."/>
            <person name="Hornburger P."/>
            <person name="Mueller R.-W."/>
            <person name="Bruemmer F."/>
            <person name="Labrenz M."/>
            <person name="Spormann A.M."/>
            <person name="Op den Camp H."/>
            <person name="Overmann J."/>
            <person name="Amann R."/>
            <person name="Jetten M.S.M."/>
            <person name="Mascher T."/>
            <person name="Medema M.H."/>
            <person name="Devos D.P."/>
            <person name="Kaster A.-K."/>
            <person name="Ovreas L."/>
            <person name="Rohde M."/>
            <person name="Galperin M.Y."/>
            <person name="Jogler C."/>
        </authorList>
    </citation>
    <scope>NUCLEOTIDE SEQUENCE [LARGE SCALE GENOMIC DNA]</scope>
    <source>
        <strain evidence="2 3">HG66A1</strain>
    </source>
</reference>
<proteinExistence type="inferred from homology"/>
<protein>
    <submittedName>
        <fullName evidence="2">Uncharacterized protein</fullName>
    </submittedName>
</protein>
<evidence type="ECO:0000256" key="1">
    <source>
        <dbReference type="ARBA" id="ARBA00007100"/>
    </source>
</evidence>
<name>A0A517PHD0_9PLAN</name>
<gene>
    <name evidence="2" type="ORF">HG66A1_05520</name>
</gene>
<evidence type="ECO:0000313" key="3">
    <source>
        <dbReference type="Proteomes" id="UP000320421"/>
    </source>
</evidence>
<dbReference type="RefSeq" id="WP_145180585.1">
    <property type="nucleotide sequence ID" value="NZ_CP036266.1"/>
</dbReference>
<accession>A0A5A8BCV9</accession>
<organism evidence="2 3">
    <name type="scientific">Gimesia chilikensis</name>
    <dbReference type="NCBI Taxonomy" id="2605989"/>
    <lineage>
        <taxon>Bacteria</taxon>
        <taxon>Pseudomonadati</taxon>
        <taxon>Planctomycetota</taxon>
        <taxon>Planctomycetia</taxon>
        <taxon>Planctomycetales</taxon>
        <taxon>Planctomycetaceae</taxon>
        <taxon>Gimesia</taxon>
    </lineage>
</organism>
<dbReference type="OrthoDB" id="232498at2"/>
<dbReference type="Proteomes" id="UP000320421">
    <property type="component" value="Chromosome"/>
</dbReference>
<dbReference type="InterPro" id="IPR032698">
    <property type="entry name" value="SirB1_N"/>
</dbReference>
<dbReference type="EMBL" id="CP036266">
    <property type="protein sequence ID" value="QDT18790.1"/>
    <property type="molecule type" value="Genomic_DNA"/>
</dbReference>
<comment type="similarity">
    <text evidence="1">Belongs to the UPF0162 family.</text>
</comment>